<dbReference type="AlphaFoldDB" id="A0AAV7S5J9"/>
<evidence type="ECO:0000313" key="2">
    <source>
        <dbReference type="Proteomes" id="UP001066276"/>
    </source>
</evidence>
<dbReference type="EMBL" id="JANPWB010000009">
    <property type="protein sequence ID" value="KAJ1158809.1"/>
    <property type="molecule type" value="Genomic_DNA"/>
</dbReference>
<protein>
    <submittedName>
        <fullName evidence="1">Uncharacterized protein</fullName>
    </submittedName>
</protein>
<sequence length="95" mass="10024">MLNAGRITHTEPEKTRCGDAGLGNATWKCLRSSLRLAAPLVDPCGGSPFDRVRLEGGRGGRLPLLQFSCSSAVSAIVAANGQQRTSQYTGTSGYR</sequence>
<comment type="caution">
    <text evidence="1">The sequence shown here is derived from an EMBL/GenBank/DDBJ whole genome shotgun (WGS) entry which is preliminary data.</text>
</comment>
<organism evidence="1 2">
    <name type="scientific">Pleurodeles waltl</name>
    <name type="common">Iberian ribbed newt</name>
    <dbReference type="NCBI Taxonomy" id="8319"/>
    <lineage>
        <taxon>Eukaryota</taxon>
        <taxon>Metazoa</taxon>
        <taxon>Chordata</taxon>
        <taxon>Craniata</taxon>
        <taxon>Vertebrata</taxon>
        <taxon>Euteleostomi</taxon>
        <taxon>Amphibia</taxon>
        <taxon>Batrachia</taxon>
        <taxon>Caudata</taxon>
        <taxon>Salamandroidea</taxon>
        <taxon>Salamandridae</taxon>
        <taxon>Pleurodelinae</taxon>
        <taxon>Pleurodeles</taxon>
    </lineage>
</organism>
<gene>
    <name evidence="1" type="ORF">NDU88_011482</name>
</gene>
<name>A0AAV7S5J9_PLEWA</name>
<accession>A0AAV7S5J9</accession>
<reference evidence="1" key="1">
    <citation type="journal article" date="2022" name="bioRxiv">
        <title>Sequencing and chromosome-scale assembly of the giantPleurodeles waltlgenome.</title>
        <authorList>
            <person name="Brown T."/>
            <person name="Elewa A."/>
            <person name="Iarovenko S."/>
            <person name="Subramanian E."/>
            <person name="Araus A.J."/>
            <person name="Petzold A."/>
            <person name="Susuki M."/>
            <person name="Suzuki K.-i.T."/>
            <person name="Hayashi T."/>
            <person name="Toyoda A."/>
            <person name="Oliveira C."/>
            <person name="Osipova E."/>
            <person name="Leigh N.D."/>
            <person name="Simon A."/>
            <person name="Yun M.H."/>
        </authorList>
    </citation>
    <scope>NUCLEOTIDE SEQUENCE</scope>
    <source>
        <strain evidence="1">20211129_DDA</strain>
        <tissue evidence="1">Liver</tissue>
    </source>
</reference>
<proteinExistence type="predicted"/>
<evidence type="ECO:0000313" key="1">
    <source>
        <dbReference type="EMBL" id="KAJ1158809.1"/>
    </source>
</evidence>
<keyword evidence="2" id="KW-1185">Reference proteome</keyword>
<dbReference type="Proteomes" id="UP001066276">
    <property type="component" value="Chromosome 5"/>
</dbReference>